<accession>A0AAE4I2J0</accession>
<dbReference type="Proteomes" id="UP001180842">
    <property type="component" value="Unassembled WGS sequence"/>
</dbReference>
<proteinExistence type="predicted"/>
<evidence type="ECO:0000313" key="2">
    <source>
        <dbReference type="Proteomes" id="UP001180842"/>
    </source>
</evidence>
<organism evidence="1 2">
    <name type="scientific">Enterococcus pseudoavium</name>
    <dbReference type="NCBI Taxonomy" id="44007"/>
    <lineage>
        <taxon>Bacteria</taxon>
        <taxon>Bacillati</taxon>
        <taxon>Bacillota</taxon>
        <taxon>Bacilli</taxon>
        <taxon>Lactobacillales</taxon>
        <taxon>Enterococcaceae</taxon>
        <taxon>Enterococcus</taxon>
    </lineage>
</organism>
<reference evidence="1" key="1">
    <citation type="submission" date="2023-03" db="EMBL/GenBank/DDBJ databases">
        <authorList>
            <person name="Shen W."/>
            <person name="Cai J."/>
        </authorList>
    </citation>
    <scope>NUCLEOTIDE SEQUENCE</scope>
    <source>
        <strain evidence="1">P69-2</strain>
    </source>
</reference>
<protein>
    <submittedName>
        <fullName evidence="1">DUF4357 domain-containing protein</fullName>
    </submittedName>
</protein>
<dbReference type="EMBL" id="JARQAI010000018">
    <property type="protein sequence ID" value="MDT2737678.1"/>
    <property type="molecule type" value="Genomic_DNA"/>
</dbReference>
<dbReference type="AlphaFoldDB" id="A0AAE4I2J0"/>
<dbReference type="RefSeq" id="WP_311797304.1">
    <property type="nucleotide sequence ID" value="NZ_JARQAI010000018.1"/>
</dbReference>
<comment type="caution">
    <text evidence="1">The sequence shown here is derived from an EMBL/GenBank/DDBJ whole genome shotgun (WGS) entry which is preliminary data.</text>
</comment>
<name>A0AAE4I2J0_9ENTE</name>
<evidence type="ECO:0000313" key="1">
    <source>
        <dbReference type="EMBL" id="MDT2737678.1"/>
    </source>
</evidence>
<sequence length="260" mass="29427">MIKLAVEIEPAVTKIYFDEQGMMTIYRELKKIRTLTSEMLILSFRGREPQTIDHGKSIDKKILENSDSLVIISVPWELEIKALAQQMLAAWQTAGLKVKGLSDSQKIAVNHFPTAAGYQQELFEILATFGYENKKIKKKPAKAQHRWNKQISEISFYIDYNGATGEVIWQKRNEMLLKAGAKLTKEIPLNKDGSIGFSARLAEKLSADHADQISNFVTTEDLVFKSVNEIGMFLYYAGTNGWLVLKDENGKTIDEYSVVN</sequence>
<gene>
    <name evidence="1" type="ORF">P7H00_11205</name>
</gene>